<dbReference type="InterPro" id="IPR013154">
    <property type="entry name" value="ADH-like_N"/>
</dbReference>
<name>A0A3B7MJ83_9BACT</name>
<sequence>MPFKALWITETADGKFERNIVERVIDDLPAGEVVIRVLYSALNYKDALSATGNKGITRKYPHTPGIDAAGIVEISRSELFGTGDEVIITGNDLGMNTCGGYGEFIRVPASWVVRKPDGYTLKECMILGTAGVTAALGLHKMELLGINPSQGPIVVTGSTGGVGSIAVALLAKSGYEVIAVTGKSHADEYLQFLGAQKIENRDFVNDTSGKALLRPQWAGAIDTVGGNTLLTLLKACKPEGAVVSTGLVSSPKLDATVYPFILNGVSLLGVGSAETPMTTRLLIWEKLKDVWNIKDKLNAIAKEVSLEELNLTYIDSILQGKIMGRIVVKIGEK</sequence>
<gene>
    <name evidence="2" type="ORF">D3H65_11220</name>
</gene>
<dbReference type="SUPFAM" id="SSF51735">
    <property type="entry name" value="NAD(P)-binding Rossmann-fold domains"/>
    <property type="match status" value="1"/>
</dbReference>
<accession>A0A3B7MJ83</accession>
<dbReference type="CDD" id="cd05280">
    <property type="entry name" value="MDR_yhdh_yhfp"/>
    <property type="match status" value="1"/>
</dbReference>
<dbReference type="AlphaFoldDB" id="A0A3B7MJ83"/>
<evidence type="ECO:0000259" key="1">
    <source>
        <dbReference type="SMART" id="SM00829"/>
    </source>
</evidence>
<dbReference type="GO" id="GO:0043958">
    <property type="term" value="F:acryloyl-CoA reductase (NADH) activity"/>
    <property type="evidence" value="ECO:0007669"/>
    <property type="project" value="UniProtKB-EC"/>
</dbReference>
<dbReference type="EMBL" id="CP032157">
    <property type="protein sequence ID" value="AXY74514.1"/>
    <property type="molecule type" value="Genomic_DNA"/>
</dbReference>
<keyword evidence="2" id="KW-0560">Oxidoreductase</keyword>
<dbReference type="InterPro" id="IPR011032">
    <property type="entry name" value="GroES-like_sf"/>
</dbReference>
<dbReference type="KEGG" id="pseg:D3H65_11220"/>
<dbReference type="InterPro" id="IPR051397">
    <property type="entry name" value="Zn-ADH-like_protein"/>
</dbReference>
<dbReference type="EC" id="1.3.1.95" evidence="2"/>
<dbReference type="NCBIfam" id="TIGR02823">
    <property type="entry name" value="oxido_YhdH"/>
    <property type="match status" value="1"/>
</dbReference>
<keyword evidence="3" id="KW-1185">Reference proteome</keyword>
<evidence type="ECO:0000313" key="2">
    <source>
        <dbReference type="EMBL" id="AXY74514.1"/>
    </source>
</evidence>
<organism evidence="2 3">
    <name type="scientific">Paraflavitalea soli</name>
    <dbReference type="NCBI Taxonomy" id="2315862"/>
    <lineage>
        <taxon>Bacteria</taxon>
        <taxon>Pseudomonadati</taxon>
        <taxon>Bacteroidota</taxon>
        <taxon>Chitinophagia</taxon>
        <taxon>Chitinophagales</taxon>
        <taxon>Chitinophagaceae</taxon>
        <taxon>Paraflavitalea</taxon>
    </lineage>
</organism>
<dbReference type="GO" id="GO:0043957">
    <property type="term" value="F:acryloyl-CoA reductase (NADPH) activity"/>
    <property type="evidence" value="ECO:0007669"/>
    <property type="project" value="TreeGrafter"/>
</dbReference>
<reference evidence="2 3" key="1">
    <citation type="submission" date="2018-09" db="EMBL/GenBank/DDBJ databases">
        <title>Genome sequencing of strain 6GH32-13.</title>
        <authorList>
            <person name="Weon H.-Y."/>
            <person name="Heo J."/>
            <person name="Kwon S.-W."/>
        </authorList>
    </citation>
    <scope>NUCLEOTIDE SEQUENCE [LARGE SCALE GENOMIC DNA]</scope>
    <source>
        <strain evidence="2 3">5GH32-13</strain>
    </source>
</reference>
<dbReference type="InterPro" id="IPR036291">
    <property type="entry name" value="NAD(P)-bd_dom_sf"/>
</dbReference>
<dbReference type="InterPro" id="IPR013149">
    <property type="entry name" value="ADH-like_C"/>
</dbReference>
<dbReference type="SUPFAM" id="SSF50129">
    <property type="entry name" value="GroES-like"/>
    <property type="match status" value="1"/>
</dbReference>
<dbReference type="Pfam" id="PF00107">
    <property type="entry name" value="ADH_zinc_N"/>
    <property type="match status" value="1"/>
</dbReference>
<dbReference type="InterPro" id="IPR020843">
    <property type="entry name" value="ER"/>
</dbReference>
<dbReference type="Pfam" id="PF08240">
    <property type="entry name" value="ADH_N"/>
    <property type="match status" value="1"/>
</dbReference>
<proteinExistence type="predicted"/>
<dbReference type="SMART" id="SM00829">
    <property type="entry name" value="PKS_ER"/>
    <property type="match status" value="1"/>
</dbReference>
<dbReference type="PANTHER" id="PTHR43677:SF1">
    <property type="entry name" value="ACRYLYL-COA REDUCTASE ACUI-RELATED"/>
    <property type="match status" value="1"/>
</dbReference>
<dbReference type="RefSeq" id="WP_119050401.1">
    <property type="nucleotide sequence ID" value="NZ_CP032157.1"/>
</dbReference>
<dbReference type="InterPro" id="IPR014188">
    <property type="entry name" value="Acrylyl-CoA_reductase_AcuI"/>
</dbReference>
<dbReference type="Gene3D" id="3.40.50.720">
    <property type="entry name" value="NAD(P)-binding Rossmann-like Domain"/>
    <property type="match status" value="1"/>
</dbReference>
<evidence type="ECO:0000313" key="3">
    <source>
        <dbReference type="Proteomes" id="UP000263900"/>
    </source>
</evidence>
<dbReference type="Gene3D" id="3.90.180.10">
    <property type="entry name" value="Medium-chain alcohol dehydrogenases, catalytic domain"/>
    <property type="match status" value="1"/>
</dbReference>
<dbReference type="Proteomes" id="UP000263900">
    <property type="component" value="Chromosome"/>
</dbReference>
<protein>
    <submittedName>
        <fullName evidence="2">Acryloyl-CoA reductase</fullName>
        <ecNumber evidence="2">1.3.1.95</ecNumber>
    </submittedName>
</protein>
<dbReference type="OrthoDB" id="9805663at2"/>
<feature type="domain" description="Enoyl reductase (ER)" evidence="1">
    <location>
        <begin position="14"/>
        <end position="328"/>
    </location>
</feature>
<dbReference type="PANTHER" id="PTHR43677">
    <property type="entry name" value="SHORT-CHAIN DEHYDROGENASE/REDUCTASE"/>
    <property type="match status" value="1"/>
</dbReference>